<reference evidence="2" key="1">
    <citation type="submission" date="2016-12" db="EMBL/GenBank/DDBJ databases">
        <authorList>
            <person name="Herbold C."/>
        </authorList>
    </citation>
    <scope>NUCLEOTIDE SEQUENCE [LARGE SCALE GENOMIC DNA]</scope>
</reference>
<sequence>MMPRKEYKTITVKTAAFQMFTRAIKKAQKDDPSLDNSTFLKMIISKNQKKRRTR</sequence>
<protein>
    <submittedName>
        <fullName evidence="1">Uncharacterized protein</fullName>
    </submittedName>
</protein>
<evidence type="ECO:0000313" key="2">
    <source>
        <dbReference type="Proteomes" id="UP000232412"/>
    </source>
</evidence>
<dbReference type="OrthoDB" id="11544at2157"/>
<dbReference type="EMBL" id="FRFC01000003">
    <property type="protein sequence ID" value="SHO45044.1"/>
    <property type="molecule type" value="Genomic_DNA"/>
</dbReference>
<dbReference type="RefSeq" id="WP_165775237.1">
    <property type="nucleotide sequence ID" value="NZ_FRFC01000003.1"/>
</dbReference>
<keyword evidence="2" id="KW-1185">Reference proteome</keyword>
<dbReference type="Proteomes" id="UP000232412">
    <property type="component" value="Unassembled WGS sequence"/>
</dbReference>
<gene>
    <name evidence="1" type="ORF">NSIN_20520</name>
</gene>
<accession>A0A2H1EGK5</accession>
<evidence type="ECO:0000313" key="1">
    <source>
        <dbReference type="EMBL" id="SHO45044.1"/>
    </source>
</evidence>
<name>A0A2H1EGK5_9ARCH</name>
<proteinExistence type="predicted"/>
<dbReference type="AlphaFoldDB" id="A0A2H1EGK5"/>
<organism evidence="1 2">
    <name type="scientific">Nitrosotalea sinensis</name>
    <dbReference type="NCBI Taxonomy" id="1499975"/>
    <lineage>
        <taxon>Archaea</taxon>
        <taxon>Nitrososphaerota</taxon>
        <taxon>Nitrososphaeria</taxon>
        <taxon>Nitrosotaleales</taxon>
        <taxon>Nitrosotaleaceae</taxon>
        <taxon>Nitrosotalea</taxon>
    </lineage>
</organism>